<evidence type="ECO:0000313" key="3">
    <source>
        <dbReference type="Proteomes" id="UP001172673"/>
    </source>
</evidence>
<comment type="caution">
    <text evidence="2">The sequence shown here is derived from an EMBL/GenBank/DDBJ whole genome shotgun (WGS) entry which is preliminary data.</text>
</comment>
<gene>
    <name evidence="2" type="ORF">H2200_006490</name>
</gene>
<accession>A0AA38X8H0</accession>
<dbReference type="AlphaFoldDB" id="A0AA38X8H0"/>
<dbReference type="Proteomes" id="UP001172673">
    <property type="component" value="Unassembled WGS sequence"/>
</dbReference>
<sequence>MAPRPLPGNITGAIPSTSSGEPGADDLLFQNLLSAEWIIFSFYQAGVETFNAADFVEAGFPNTTYERIQQI</sequence>
<feature type="region of interest" description="Disordered" evidence="1">
    <location>
        <begin position="1"/>
        <end position="22"/>
    </location>
</feature>
<protein>
    <submittedName>
        <fullName evidence="2">Uncharacterized protein</fullName>
    </submittedName>
</protein>
<evidence type="ECO:0000256" key="1">
    <source>
        <dbReference type="SAM" id="MobiDB-lite"/>
    </source>
</evidence>
<evidence type="ECO:0000313" key="2">
    <source>
        <dbReference type="EMBL" id="KAJ9608719.1"/>
    </source>
</evidence>
<reference evidence="2" key="1">
    <citation type="submission" date="2022-10" db="EMBL/GenBank/DDBJ databases">
        <title>Culturing micro-colonial fungi from biological soil crusts in the Mojave desert and describing Neophaeococcomyces mojavensis, and introducing the new genera and species Taxawa tesnikishii.</title>
        <authorList>
            <person name="Kurbessoian T."/>
            <person name="Stajich J.E."/>
        </authorList>
    </citation>
    <scope>NUCLEOTIDE SEQUENCE</scope>
    <source>
        <strain evidence="2">TK_41</strain>
    </source>
</reference>
<keyword evidence="3" id="KW-1185">Reference proteome</keyword>
<name>A0AA38X8H0_9EURO</name>
<proteinExistence type="predicted"/>
<organism evidence="2 3">
    <name type="scientific">Cladophialophora chaetospira</name>
    <dbReference type="NCBI Taxonomy" id="386627"/>
    <lineage>
        <taxon>Eukaryota</taxon>
        <taxon>Fungi</taxon>
        <taxon>Dikarya</taxon>
        <taxon>Ascomycota</taxon>
        <taxon>Pezizomycotina</taxon>
        <taxon>Eurotiomycetes</taxon>
        <taxon>Chaetothyriomycetidae</taxon>
        <taxon>Chaetothyriales</taxon>
        <taxon>Herpotrichiellaceae</taxon>
        <taxon>Cladophialophora</taxon>
    </lineage>
</organism>
<dbReference type="EMBL" id="JAPDRK010000009">
    <property type="protein sequence ID" value="KAJ9608719.1"/>
    <property type="molecule type" value="Genomic_DNA"/>
</dbReference>